<gene>
    <name evidence="4" type="ORF">MHPYR_150138</name>
</gene>
<name>A0A1Y5PAH3_9MYCO</name>
<feature type="compositionally biased region" description="Low complexity" evidence="2">
    <location>
        <begin position="33"/>
        <end position="55"/>
    </location>
</feature>
<dbReference type="InterPro" id="IPR019674">
    <property type="entry name" value="Lipoprotein_LpqN/LpqT-like"/>
</dbReference>
<dbReference type="Gene3D" id="3.40.1000.10">
    <property type="entry name" value="Mog1/PsbP, alpha/beta/alpha sandwich"/>
    <property type="match status" value="1"/>
</dbReference>
<dbReference type="EMBL" id="FLQS01000007">
    <property type="protein sequence ID" value="SBS73111.1"/>
    <property type="molecule type" value="Genomic_DNA"/>
</dbReference>
<evidence type="ECO:0000256" key="1">
    <source>
        <dbReference type="ARBA" id="ARBA00022729"/>
    </source>
</evidence>
<proteinExistence type="predicted"/>
<dbReference type="Pfam" id="PF10738">
    <property type="entry name" value="Lpp-LpqN"/>
    <property type="match status" value="1"/>
</dbReference>
<keyword evidence="1 3" id="KW-0732">Signal</keyword>
<feature type="signal peptide" evidence="3">
    <location>
        <begin position="1"/>
        <end position="20"/>
    </location>
</feature>
<dbReference type="PROSITE" id="PS51257">
    <property type="entry name" value="PROKAR_LIPOPROTEIN"/>
    <property type="match status" value="1"/>
</dbReference>
<feature type="chain" id="PRO_5039530531" evidence="3">
    <location>
        <begin position="21"/>
        <end position="234"/>
    </location>
</feature>
<evidence type="ECO:0000256" key="3">
    <source>
        <dbReference type="SAM" id="SignalP"/>
    </source>
</evidence>
<evidence type="ECO:0000313" key="4">
    <source>
        <dbReference type="EMBL" id="SBS73111.1"/>
    </source>
</evidence>
<feature type="region of interest" description="Disordered" evidence="2">
    <location>
        <begin position="25"/>
        <end position="62"/>
    </location>
</feature>
<dbReference type="AlphaFoldDB" id="A0A1Y5PAH3"/>
<protein>
    <submittedName>
        <fullName evidence="4">Lipoprotein LpqT</fullName>
    </submittedName>
</protein>
<reference evidence="4" key="1">
    <citation type="submission" date="2016-03" db="EMBL/GenBank/DDBJ databases">
        <authorList>
            <person name="Ploux O."/>
        </authorList>
    </citation>
    <scope>NUCLEOTIDE SEQUENCE</scope>
    <source>
        <strain evidence="4">UC10</strain>
    </source>
</reference>
<organism evidence="4">
    <name type="scientific">uncultured Mycobacterium sp</name>
    <dbReference type="NCBI Taxonomy" id="171292"/>
    <lineage>
        <taxon>Bacteria</taxon>
        <taxon>Bacillati</taxon>
        <taxon>Actinomycetota</taxon>
        <taxon>Actinomycetes</taxon>
        <taxon>Mycobacteriales</taxon>
        <taxon>Mycobacteriaceae</taxon>
        <taxon>Mycobacterium</taxon>
        <taxon>environmental samples</taxon>
    </lineage>
</organism>
<keyword evidence="4" id="KW-0449">Lipoprotein</keyword>
<evidence type="ECO:0000256" key="2">
    <source>
        <dbReference type="SAM" id="MobiDB-lite"/>
    </source>
</evidence>
<sequence>MNKMTAAATAGLAAVSLSFALVGCGSDSKTETKTSTSTSTSTETSTSKSAETSASPSPVAGKNQTIQDYLKANNIQETPVKRGDPGSPNIDLAMPPGWSDAGGQTPDWAYGAIVFDNPQDKADPPSIIAIVSKLTGNVDPKKILELAPGELANLPQWKALGEPNSSTLSGFDAVQLGGNYVKEGKTRIIAQKTVVIPGKDGLYVLQMNADALDGQEGPLMEATGVIDEKTTITP</sequence>
<accession>A0A1Y5PAH3</accession>